<dbReference type="InterPro" id="IPR036291">
    <property type="entry name" value="NAD(P)-bd_dom_sf"/>
</dbReference>
<dbReference type="RefSeq" id="WP_188715304.1">
    <property type="nucleotide sequence ID" value="NZ_BAABBD010000001.1"/>
</dbReference>
<dbReference type="PANTHER" id="PTHR24321">
    <property type="entry name" value="DEHYDROGENASES, SHORT CHAIN"/>
    <property type="match status" value="1"/>
</dbReference>
<comment type="caution">
    <text evidence="3">The sequence shown here is derived from an EMBL/GenBank/DDBJ whole genome shotgun (WGS) entry which is preliminary data.</text>
</comment>
<evidence type="ECO:0000256" key="1">
    <source>
        <dbReference type="ARBA" id="ARBA00006484"/>
    </source>
</evidence>
<dbReference type="Pfam" id="PF13561">
    <property type="entry name" value="adh_short_C2"/>
    <property type="match status" value="1"/>
</dbReference>
<dbReference type="Proteomes" id="UP000626982">
    <property type="component" value="Unassembled WGS sequence"/>
</dbReference>
<evidence type="ECO:0000313" key="3">
    <source>
        <dbReference type="EMBL" id="GGN77888.1"/>
    </source>
</evidence>
<dbReference type="InterPro" id="IPR002347">
    <property type="entry name" value="SDR_fam"/>
</dbReference>
<keyword evidence="2" id="KW-0560">Oxidoreductase</keyword>
<dbReference type="Gene3D" id="3.40.50.720">
    <property type="entry name" value="NAD(P)-binding Rossmann-like Domain"/>
    <property type="match status" value="1"/>
</dbReference>
<keyword evidence="4" id="KW-1185">Reference proteome</keyword>
<dbReference type="SUPFAM" id="SSF51735">
    <property type="entry name" value="NAD(P)-binding Rossmann-fold domains"/>
    <property type="match status" value="1"/>
</dbReference>
<accession>A0ABQ2KBC5</accession>
<proteinExistence type="inferred from homology"/>
<organism evidence="3 4">
    <name type="scientific">Agrococcus terreus</name>
    <dbReference type="NCBI Taxonomy" id="574649"/>
    <lineage>
        <taxon>Bacteria</taxon>
        <taxon>Bacillati</taxon>
        <taxon>Actinomycetota</taxon>
        <taxon>Actinomycetes</taxon>
        <taxon>Micrococcales</taxon>
        <taxon>Microbacteriaceae</taxon>
        <taxon>Agrococcus</taxon>
    </lineage>
</organism>
<evidence type="ECO:0000256" key="2">
    <source>
        <dbReference type="ARBA" id="ARBA00023002"/>
    </source>
</evidence>
<protein>
    <submittedName>
        <fullName evidence="3">Oxidoreductase</fullName>
    </submittedName>
</protein>
<dbReference type="PANTHER" id="PTHR24321:SF8">
    <property type="entry name" value="ESTRADIOL 17-BETA-DEHYDROGENASE 8-RELATED"/>
    <property type="match status" value="1"/>
</dbReference>
<comment type="similarity">
    <text evidence="1">Belongs to the short-chain dehydrogenases/reductases (SDR) family.</text>
</comment>
<gene>
    <name evidence="3" type="ORF">GCM10010968_03030</name>
</gene>
<evidence type="ECO:0000313" key="4">
    <source>
        <dbReference type="Proteomes" id="UP000626982"/>
    </source>
</evidence>
<sequence>MTTPQRFEGLVAVVTGAAGGLGAASALRLAEEGARIVAVDRDERIVEAAAQLPGEAIGVVADIADEASVDAYMAAGIEAFGRIDRFHLNAGIFGSFASIPDLGVDDFEQVMRVNVTGQFLGLRAAFRHYRDQAAAGTFAGGAIAVTASIAGHRGSADLLPYQTSKHAVVGLVHGAAVYGGPLGIRVNGVAPGIVPTQLFAAAATQKGGGNDMVQRASTTPLRRAGAASEIAGAVAFLLSDDSSYTTGEIVAADGGASIVNTVRPAGGAGAWDASGLDAALFAEWPGARWPGVQQGGQA</sequence>
<dbReference type="PRINTS" id="PR00081">
    <property type="entry name" value="GDHRDH"/>
</dbReference>
<dbReference type="EMBL" id="BMLM01000001">
    <property type="protein sequence ID" value="GGN77888.1"/>
    <property type="molecule type" value="Genomic_DNA"/>
</dbReference>
<name>A0ABQ2KBC5_9MICO</name>
<reference evidence="4" key="1">
    <citation type="journal article" date="2019" name="Int. J. Syst. Evol. Microbiol.">
        <title>The Global Catalogue of Microorganisms (GCM) 10K type strain sequencing project: providing services to taxonomists for standard genome sequencing and annotation.</title>
        <authorList>
            <consortium name="The Broad Institute Genomics Platform"/>
            <consortium name="The Broad Institute Genome Sequencing Center for Infectious Disease"/>
            <person name="Wu L."/>
            <person name="Ma J."/>
        </authorList>
    </citation>
    <scope>NUCLEOTIDE SEQUENCE [LARGE SCALE GENOMIC DNA]</scope>
    <source>
        <strain evidence="4">CGMCC 1.6960</strain>
    </source>
</reference>